<dbReference type="Gene3D" id="3.30.720.90">
    <property type="match status" value="1"/>
</dbReference>
<evidence type="ECO:0000313" key="11">
    <source>
        <dbReference type="Proteomes" id="UP000324907"/>
    </source>
</evidence>
<gene>
    <name evidence="8" type="ORF">FNF27_06836</name>
    <name evidence="7" type="ORF">FNF28_05254</name>
    <name evidence="6" type="ORF">FNF29_05765</name>
    <name evidence="5" type="ORF">FNF31_07591</name>
</gene>
<dbReference type="Proteomes" id="UP000322899">
    <property type="component" value="Unassembled WGS sequence"/>
</dbReference>
<evidence type="ECO:0000256" key="4">
    <source>
        <dbReference type="RuleBase" id="RU003445"/>
    </source>
</evidence>
<dbReference type="EMBL" id="VLTM01000165">
    <property type="protein sequence ID" value="KAA0147389.1"/>
    <property type="molecule type" value="Genomic_DNA"/>
</dbReference>
<dbReference type="InterPro" id="IPR038464">
    <property type="entry name" value="Ribosomal_eL38_sf"/>
</dbReference>
<dbReference type="EMBL" id="VLTL01000103">
    <property type="protein sequence ID" value="KAA0160907.1"/>
    <property type="molecule type" value="Genomic_DNA"/>
</dbReference>
<keyword evidence="2 4" id="KW-0689">Ribosomal protein</keyword>
<dbReference type="AlphaFoldDB" id="A0A5A8C4C2"/>
<dbReference type="EMBL" id="VLTN01000040">
    <property type="protein sequence ID" value="KAA0149754.1"/>
    <property type="molecule type" value="Genomic_DNA"/>
</dbReference>
<protein>
    <recommendedName>
        <fullName evidence="13">Ribosomal protein L38e</fullName>
    </recommendedName>
</protein>
<dbReference type="OMA" id="FRTKDEK"/>
<dbReference type="PANTHER" id="PTHR10965">
    <property type="entry name" value="60S RIBOSOMAL PROTEIN L38"/>
    <property type="match status" value="1"/>
</dbReference>
<dbReference type="Proteomes" id="UP000323011">
    <property type="component" value="Unassembled WGS sequence"/>
</dbReference>
<reference evidence="9 10" key="1">
    <citation type="submission" date="2019-07" db="EMBL/GenBank/DDBJ databases">
        <title>Genomes of Cafeteria roenbergensis.</title>
        <authorList>
            <person name="Fischer M.G."/>
            <person name="Hackl T."/>
            <person name="Roman M."/>
        </authorList>
    </citation>
    <scope>NUCLEOTIDE SEQUENCE [LARGE SCALE GENOMIC DNA]</scope>
    <source>
        <strain evidence="6 10">BVI</strain>
        <strain evidence="5 12">Cflag</strain>
        <strain evidence="8 9">E4-10P</strain>
        <strain evidence="7 11">RCC970-E3</strain>
    </source>
</reference>
<proteinExistence type="inferred from homology"/>
<evidence type="ECO:0000256" key="3">
    <source>
        <dbReference type="ARBA" id="ARBA00023274"/>
    </source>
</evidence>
<comment type="caution">
    <text evidence="5">The sequence shown here is derived from an EMBL/GenBank/DDBJ whole genome shotgun (WGS) entry which is preliminary data.</text>
</comment>
<evidence type="ECO:0000313" key="5">
    <source>
        <dbReference type="EMBL" id="KAA0147389.1"/>
    </source>
</evidence>
<comment type="similarity">
    <text evidence="1 4">Belongs to the eukaryotic ribosomal protein eL38 family.</text>
</comment>
<sequence>MPKVTTDPKFLINASRRKDVKRVTIFRTKDEKTKFKIRTSRYLYTLTLPNKRAEMFLKIVPRGLVVMKGHGVPKSA</sequence>
<evidence type="ECO:0008006" key="13">
    <source>
        <dbReference type="Google" id="ProtNLM"/>
    </source>
</evidence>
<evidence type="ECO:0000313" key="7">
    <source>
        <dbReference type="EMBL" id="KAA0160907.1"/>
    </source>
</evidence>
<evidence type="ECO:0000313" key="6">
    <source>
        <dbReference type="EMBL" id="KAA0149754.1"/>
    </source>
</evidence>
<dbReference type="PANTHER" id="PTHR10965:SF0">
    <property type="entry name" value="LARGE RIBOSOMAL SUBUNIT PROTEIN EL38"/>
    <property type="match status" value="1"/>
</dbReference>
<dbReference type="GO" id="GO:0022625">
    <property type="term" value="C:cytosolic large ribosomal subunit"/>
    <property type="evidence" value="ECO:0007669"/>
    <property type="project" value="TreeGrafter"/>
</dbReference>
<evidence type="ECO:0000313" key="8">
    <source>
        <dbReference type="EMBL" id="KAA0169812.1"/>
    </source>
</evidence>
<dbReference type="OrthoDB" id="10258478at2759"/>
<evidence type="ECO:0000313" key="10">
    <source>
        <dbReference type="Proteomes" id="UP000323011"/>
    </source>
</evidence>
<keyword evidence="3 4" id="KW-0687">Ribonucleoprotein</keyword>
<organism evidence="5 12">
    <name type="scientific">Cafeteria roenbergensis</name>
    <name type="common">Marine flagellate</name>
    <dbReference type="NCBI Taxonomy" id="33653"/>
    <lineage>
        <taxon>Eukaryota</taxon>
        <taxon>Sar</taxon>
        <taxon>Stramenopiles</taxon>
        <taxon>Bigyra</taxon>
        <taxon>Opalozoa</taxon>
        <taxon>Bicosoecida</taxon>
        <taxon>Cafeteriaceae</taxon>
        <taxon>Cafeteria</taxon>
    </lineage>
</organism>
<dbReference type="GO" id="GO:0003735">
    <property type="term" value="F:structural constituent of ribosome"/>
    <property type="evidence" value="ECO:0007669"/>
    <property type="project" value="InterPro"/>
</dbReference>
<dbReference type="Proteomes" id="UP000325113">
    <property type="component" value="Unassembled WGS sequence"/>
</dbReference>
<dbReference type="Pfam" id="PF01781">
    <property type="entry name" value="Ribosomal_L38e"/>
    <property type="match status" value="1"/>
</dbReference>
<dbReference type="GO" id="GO:0006412">
    <property type="term" value="P:translation"/>
    <property type="evidence" value="ECO:0007669"/>
    <property type="project" value="InterPro"/>
</dbReference>
<evidence type="ECO:0000256" key="2">
    <source>
        <dbReference type="ARBA" id="ARBA00022980"/>
    </source>
</evidence>
<dbReference type="InterPro" id="IPR002675">
    <property type="entry name" value="Ribosomal_eL38"/>
</dbReference>
<evidence type="ECO:0000313" key="9">
    <source>
        <dbReference type="Proteomes" id="UP000322899"/>
    </source>
</evidence>
<dbReference type="Proteomes" id="UP000324907">
    <property type="component" value="Unassembled WGS sequence"/>
</dbReference>
<keyword evidence="10" id="KW-1185">Reference proteome</keyword>
<evidence type="ECO:0000313" key="12">
    <source>
        <dbReference type="Proteomes" id="UP000325113"/>
    </source>
</evidence>
<dbReference type="GO" id="GO:0022618">
    <property type="term" value="P:protein-RNA complex assembly"/>
    <property type="evidence" value="ECO:0007669"/>
    <property type="project" value="TreeGrafter"/>
</dbReference>
<dbReference type="EMBL" id="VLTO01000066">
    <property type="protein sequence ID" value="KAA0169812.1"/>
    <property type="molecule type" value="Genomic_DNA"/>
</dbReference>
<accession>A0A5A8C4C2</accession>
<evidence type="ECO:0000256" key="1">
    <source>
        <dbReference type="ARBA" id="ARBA00007803"/>
    </source>
</evidence>
<name>A0A5A8C4C2_CAFRO</name>